<name>A0ABN6GFC3_9GAMM</name>
<proteinExistence type="predicted"/>
<sequence>MTGNTCGLRIQTQQETRTVMEIIADEAGKAPPLLAWADPDPRHVALTNDSGRRQDFEPLVQGVPSWPADLRLNEARLFWPDAALHVVARDAGGSIWTRIEETSGTEFRREAFPVHPIRDRQRFGLPDESLNTDLWAIGYRQFGRLVAWRLSIKEAKA</sequence>
<organism evidence="1 2">
    <name type="scientific">Allochromatium tepidum</name>
    <dbReference type="NCBI Taxonomy" id="553982"/>
    <lineage>
        <taxon>Bacteria</taxon>
        <taxon>Pseudomonadati</taxon>
        <taxon>Pseudomonadota</taxon>
        <taxon>Gammaproteobacteria</taxon>
        <taxon>Chromatiales</taxon>
        <taxon>Chromatiaceae</taxon>
        <taxon>Allochromatium</taxon>
    </lineage>
</organism>
<dbReference type="RefSeq" id="WP_213379338.1">
    <property type="nucleotide sequence ID" value="NZ_AP024563.1"/>
</dbReference>
<reference evidence="1 2" key="1">
    <citation type="submission" date="2021-04" db="EMBL/GenBank/DDBJ databases">
        <title>Complete genome sequencing of Allochromatium tepidum strain NZ.</title>
        <authorList>
            <person name="Tsukatani Y."/>
            <person name="Mori H."/>
        </authorList>
    </citation>
    <scope>NUCLEOTIDE SEQUENCE [LARGE SCALE GENOMIC DNA]</scope>
    <source>
        <strain evidence="1 2">NZ</strain>
    </source>
</reference>
<evidence type="ECO:0000313" key="2">
    <source>
        <dbReference type="Proteomes" id="UP000680679"/>
    </source>
</evidence>
<gene>
    <name evidence="1" type="ORF">Atep_29700</name>
</gene>
<keyword evidence="2" id="KW-1185">Reference proteome</keyword>
<protein>
    <submittedName>
        <fullName evidence="1">Uncharacterized protein</fullName>
    </submittedName>
</protein>
<dbReference type="EMBL" id="AP024563">
    <property type="protein sequence ID" value="BCU08293.1"/>
    <property type="molecule type" value="Genomic_DNA"/>
</dbReference>
<accession>A0ABN6GFC3</accession>
<dbReference type="Proteomes" id="UP000680679">
    <property type="component" value="Chromosome"/>
</dbReference>
<evidence type="ECO:0000313" key="1">
    <source>
        <dbReference type="EMBL" id="BCU08293.1"/>
    </source>
</evidence>